<dbReference type="AlphaFoldDB" id="A0A6J7HWD2"/>
<name>A0A6J7HWD2_9ZZZZ</name>
<organism evidence="1">
    <name type="scientific">freshwater metagenome</name>
    <dbReference type="NCBI Taxonomy" id="449393"/>
    <lineage>
        <taxon>unclassified sequences</taxon>
        <taxon>metagenomes</taxon>
        <taxon>ecological metagenomes</taxon>
    </lineage>
</organism>
<dbReference type="EMBL" id="CAFBOF010000029">
    <property type="protein sequence ID" value="CAB4982232.1"/>
    <property type="molecule type" value="Genomic_DNA"/>
</dbReference>
<evidence type="ECO:0000313" key="1">
    <source>
        <dbReference type="EMBL" id="CAB4921280.1"/>
    </source>
</evidence>
<evidence type="ECO:0000313" key="2">
    <source>
        <dbReference type="EMBL" id="CAB4982232.1"/>
    </source>
</evidence>
<gene>
    <name evidence="1" type="ORF">UFOPK3605_01668</name>
    <name evidence="2" type="ORF">UFOPK3897_01181</name>
</gene>
<protein>
    <submittedName>
        <fullName evidence="1">Unannotated protein</fullName>
    </submittedName>
</protein>
<sequence>MISRLAGMILAGVLLAGCYGNNVPVTVIFNPPVTTTTAPAPFACEINIRPTGLWNSDPKGYEVRVTANRAQTVWVYVGSGSWSTVLSVNTTANQTAQIFANAPRSVVSAQVLVEGFDQSGIISSPYANCRQSINW</sequence>
<reference evidence="1" key="1">
    <citation type="submission" date="2020-05" db="EMBL/GenBank/DDBJ databases">
        <authorList>
            <person name="Chiriac C."/>
            <person name="Salcher M."/>
            <person name="Ghai R."/>
            <person name="Kavagutti S V."/>
        </authorList>
    </citation>
    <scope>NUCLEOTIDE SEQUENCE</scope>
</reference>
<dbReference type="EMBL" id="CAFBMM010000156">
    <property type="protein sequence ID" value="CAB4921280.1"/>
    <property type="molecule type" value="Genomic_DNA"/>
</dbReference>
<accession>A0A6J7HWD2</accession>
<dbReference type="PROSITE" id="PS51257">
    <property type="entry name" value="PROKAR_LIPOPROTEIN"/>
    <property type="match status" value="1"/>
</dbReference>
<proteinExistence type="predicted"/>